<dbReference type="WBParaSite" id="PSAMB.scaffold10657size3921.g33484.t1">
    <property type="protein sequence ID" value="PSAMB.scaffold10657size3921.g33484.t1"/>
    <property type="gene ID" value="PSAMB.scaffold10657size3921.g33484"/>
</dbReference>
<protein>
    <recommendedName>
        <fullName evidence="4">Spliceosome-associated protein CWC27 homolog</fullName>
    </recommendedName>
    <alternativeName>
        <fullName evidence="5">Probable inactive peptidyl-prolyl cis-trans isomerase CWC27 homolog</fullName>
    </alternativeName>
</protein>
<dbReference type="PANTHER" id="PTHR45625">
    <property type="entry name" value="PEPTIDYL-PROLYL CIS-TRANS ISOMERASE-RELATED"/>
    <property type="match status" value="1"/>
</dbReference>
<evidence type="ECO:0000256" key="5">
    <source>
        <dbReference type="ARBA" id="ARBA00042090"/>
    </source>
</evidence>
<feature type="coiled-coil region" evidence="7">
    <location>
        <begin position="310"/>
        <end position="337"/>
    </location>
</feature>
<feature type="domain" description="PPIase cyclophilin-type" evidence="9">
    <location>
        <begin position="19"/>
        <end position="166"/>
    </location>
</feature>
<keyword evidence="7" id="KW-0175">Coiled coil</keyword>
<feature type="region of interest" description="Disordered" evidence="8">
    <location>
        <begin position="240"/>
        <end position="301"/>
    </location>
</feature>
<keyword evidence="3" id="KW-0539">Nucleus</keyword>
<evidence type="ECO:0000256" key="7">
    <source>
        <dbReference type="SAM" id="Coils"/>
    </source>
</evidence>
<dbReference type="GO" id="GO:0071013">
    <property type="term" value="C:catalytic step 2 spliceosome"/>
    <property type="evidence" value="ECO:0007669"/>
    <property type="project" value="TreeGrafter"/>
</dbReference>
<reference evidence="11" key="1">
    <citation type="submission" date="2022-11" db="UniProtKB">
        <authorList>
            <consortium name="WormBaseParasite"/>
        </authorList>
    </citation>
    <scope>IDENTIFICATION</scope>
</reference>
<name>A0A914UK84_9BILA</name>
<comment type="subunit">
    <text evidence="6">Part of the activated spliceosome B/catalytic step 1 spliceosome, one of the forms of the spliceosome which has a well-formed active site but still cannot catalyze the branching reaction and is composed at least of 52 proteins, the U2, U5 and U6 snRNAs and the pre-mRNA. Recruited during early steps of activated spliceosome B maturation, it is probably one of the first proteins released from this complex as he matures to the spliceosome C complex. Component of the minor spliceosome, which splices U12-type introns.</text>
</comment>
<proteinExistence type="inferred from homology"/>
<dbReference type="AlphaFoldDB" id="A0A914UK84"/>
<evidence type="ECO:0000256" key="3">
    <source>
        <dbReference type="ARBA" id="ARBA00023242"/>
    </source>
</evidence>
<evidence type="ECO:0000313" key="11">
    <source>
        <dbReference type="WBParaSite" id="PSAMB.scaffold10657size3921.g33484.t1"/>
    </source>
</evidence>
<evidence type="ECO:0000256" key="8">
    <source>
        <dbReference type="SAM" id="MobiDB-lite"/>
    </source>
</evidence>
<evidence type="ECO:0000256" key="1">
    <source>
        <dbReference type="ARBA" id="ARBA00004123"/>
    </source>
</evidence>
<dbReference type="Gene3D" id="2.40.100.10">
    <property type="entry name" value="Cyclophilin-like"/>
    <property type="match status" value="1"/>
</dbReference>
<keyword evidence="10" id="KW-1185">Reference proteome</keyword>
<accession>A0A914UK84</accession>
<organism evidence="10 11">
    <name type="scientific">Plectus sambesii</name>
    <dbReference type="NCBI Taxonomy" id="2011161"/>
    <lineage>
        <taxon>Eukaryota</taxon>
        <taxon>Metazoa</taxon>
        <taxon>Ecdysozoa</taxon>
        <taxon>Nematoda</taxon>
        <taxon>Chromadorea</taxon>
        <taxon>Plectida</taxon>
        <taxon>Plectina</taxon>
        <taxon>Plectoidea</taxon>
        <taxon>Plectidae</taxon>
        <taxon>Plectus</taxon>
    </lineage>
</organism>
<sequence length="341" mass="38404">MSSIYIQEPATNGKVCLKTSVGDIDIELWSKECPQACRNFVQLCMEGYYNGSIFHRLVKNFIVQGGDPTGTGMGGESIYGQPFKDEFHQRLRFSRRGLVAMANSAKNDNGSQFFFTLDQTPELQNKHTLFGKVVGSTLFNMLKLGESEADQNERPLNPQKIIGAEILLNPFEDIVPRELPKNREEKSKQKKPQSQMKATKNFSLLSFGDEAEEEEEVATKVSQKLAGKGKSAHDILAEENEALGLSSEPAVRREELGDDAADDATPVDEEEMSRVRSRIRDKLNKKQSKHVDARKEDDPDLEQLIESEEQIKARAKVDNLKAELKSLQKDYMKALRKPKPK</sequence>
<dbReference type="PANTHER" id="PTHR45625:SF6">
    <property type="entry name" value="SPLICEOSOME-ASSOCIATED PROTEIN CWC27 HOMOLOG"/>
    <property type="match status" value="1"/>
</dbReference>
<feature type="region of interest" description="Disordered" evidence="8">
    <location>
        <begin position="177"/>
        <end position="202"/>
    </location>
</feature>
<dbReference type="InterPro" id="IPR002130">
    <property type="entry name" value="Cyclophilin-type_PPIase_dom"/>
</dbReference>
<dbReference type="PROSITE" id="PS50072">
    <property type="entry name" value="CSA_PPIASE_2"/>
    <property type="match status" value="1"/>
</dbReference>
<dbReference type="CDD" id="cd01925">
    <property type="entry name" value="cyclophilin_CeCYP16-like"/>
    <property type="match status" value="1"/>
</dbReference>
<dbReference type="Pfam" id="PF00160">
    <property type="entry name" value="Pro_isomerase"/>
    <property type="match status" value="1"/>
</dbReference>
<dbReference type="PROSITE" id="PS00170">
    <property type="entry name" value="CSA_PPIASE_1"/>
    <property type="match status" value="1"/>
</dbReference>
<feature type="compositionally biased region" description="Basic and acidic residues" evidence="8">
    <location>
        <begin position="177"/>
        <end position="187"/>
    </location>
</feature>
<dbReference type="FunFam" id="2.40.100.10:FF:000007">
    <property type="entry name" value="Peptidyl-prolyl cis-trans isomerase CWC27 homolog"/>
    <property type="match status" value="1"/>
</dbReference>
<evidence type="ECO:0000313" key="10">
    <source>
        <dbReference type="Proteomes" id="UP000887566"/>
    </source>
</evidence>
<evidence type="ECO:0000256" key="2">
    <source>
        <dbReference type="ARBA" id="ARBA00007365"/>
    </source>
</evidence>
<dbReference type="InterPro" id="IPR020892">
    <property type="entry name" value="Cyclophilin-type_PPIase_CS"/>
</dbReference>
<dbReference type="PRINTS" id="PR00153">
    <property type="entry name" value="CSAPPISMRASE"/>
</dbReference>
<dbReference type="GO" id="GO:0003755">
    <property type="term" value="F:peptidyl-prolyl cis-trans isomerase activity"/>
    <property type="evidence" value="ECO:0007669"/>
    <property type="project" value="InterPro"/>
</dbReference>
<evidence type="ECO:0000256" key="6">
    <source>
        <dbReference type="ARBA" id="ARBA00046368"/>
    </source>
</evidence>
<dbReference type="InterPro" id="IPR029000">
    <property type="entry name" value="Cyclophilin-like_dom_sf"/>
</dbReference>
<evidence type="ECO:0000256" key="4">
    <source>
        <dbReference type="ARBA" id="ARBA00040027"/>
    </source>
</evidence>
<comment type="similarity">
    <text evidence="2">Belongs to the cyclophilin-type PPIase family.</text>
</comment>
<feature type="compositionally biased region" description="Basic and acidic residues" evidence="8">
    <location>
        <begin position="272"/>
        <end position="297"/>
    </location>
</feature>
<dbReference type="InterPro" id="IPR044666">
    <property type="entry name" value="Cyclophilin_A-like"/>
</dbReference>
<dbReference type="Proteomes" id="UP000887566">
    <property type="component" value="Unplaced"/>
</dbReference>
<comment type="subcellular location">
    <subcellularLocation>
        <location evidence="1">Nucleus</location>
    </subcellularLocation>
</comment>
<dbReference type="SUPFAM" id="SSF50891">
    <property type="entry name" value="Cyclophilin-like"/>
    <property type="match status" value="1"/>
</dbReference>
<feature type="compositionally biased region" description="Acidic residues" evidence="8">
    <location>
        <begin position="256"/>
        <end position="271"/>
    </location>
</feature>
<evidence type="ECO:0000259" key="9">
    <source>
        <dbReference type="PROSITE" id="PS50072"/>
    </source>
</evidence>
<dbReference type="GO" id="GO:0006457">
    <property type="term" value="P:protein folding"/>
    <property type="evidence" value="ECO:0007669"/>
    <property type="project" value="InterPro"/>
</dbReference>